<organism evidence="3 4">
    <name type="scientific">Leptolyngbya subtilissima DQ-A4</name>
    <dbReference type="NCBI Taxonomy" id="2933933"/>
    <lineage>
        <taxon>Bacteria</taxon>
        <taxon>Bacillati</taxon>
        <taxon>Cyanobacteriota</taxon>
        <taxon>Cyanophyceae</taxon>
        <taxon>Leptolyngbyales</taxon>
        <taxon>Leptolyngbyaceae</taxon>
        <taxon>Leptolyngbya group</taxon>
        <taxon>Leptolyngbya</taxon>
    </lineage>
</organism>
<dbReference type="SUPFAM" id="SSF140869">
    <property type="entry name" value="GUN4-like"/>
    <property type="match status" value="1"/>
</dbReference>
<reference evidence="3 4" key="1">
    <citation type="submission" date="2022-04" db="EMBL/GenBank/DDBJ databases">
        <title>Positive selection, recombination, and allopatry shape intraspecific diversity of widespread and dominant cyanobacteria.</title>
        <authorList>
            <person name="Wei J."/>
            <person name="Shu W."/>
            <person name="Hu C."/>
        </authorList>
    </citation>
    <scope>NUCLEOTIDE SEQUENCE [LARGE SCALE GENOMIC DNA]</scope>
    <source>
        <strain evidence="3 4">DQ-A4</strain>
    </source>
</reference>
<accession>A0ABV0K3N8</accession>
<gene>
    <name evidence="3" type="ORF">NC992_10600</name>
</gene>
<feature type="chain" id="PRO_5045649639" evidence="1">
    <location>
        <begin position="29"/>
        <end position="375"/>
    </location>
</feature>
<sequence length="375" mass="40644">MPEMLSLKPLGCVLVVALAATTPLSVNAQGTPSRIACETMASLGRGGSLTYQLAGSLSENTAADNLQNPKGTALTLTVQWQDQTGRVQTLLNASALSAYGQLASNAAYAQLPFEDPFRGQPNNAEHLYGIPDSVHGLYVSLRPTIELPQQMQVVHYLSPSEYVRSMVGTCQTANADLDGAIDEQLALLQERLQAQDWAAADRITRRLLAPGTTSRPPFDPLPSDPVLLRPELINAIDQMWLTASSGRFGLSVQRRLWQEALAAHPNDGAAAVNAFRDRVGWKLAAPRAEVDFISSDWLNESELTYSLQAPEGHLPWAGVSDEVVQATAVPPAGVHCGSCTVDAMQLRNERFYSYIPNLMERVALYLDRPVSQNAP</sequence>
<name>A0ABV0K3N8_9CYAN</name>
<dbReference type="InterPro" id="IPR037215">
    <property type="entry name" value="GUN4-like_sf"/>
</dbReference>
<feature type="signal peptide" evidence="1">
    <location>
        <begin position="1"/>
        <end position="28"/>
    </location>
</feature>
<evidence type="ECO:0000313" key="3">
    <source>
        <dbReference type="EMBL" id="MEP0947322.1"/>
    </source>
</evidence>
<dbReference type="Pfam" id="PF05419">
    <property type="entry name" value="GUN4"/>
    <property type="match status" value="1"/>
</dbReference>
<evidence type="ECO:0000259" key="2">
    <source>
        <dbReference type="Pfam" id="PF05419"/>
    </source>
</evidence>
<dbReference type="InterPro" id="IPR008629">
    <property type="entry name" value="GUN4-like"/>
</dbReference>
<dbReference type="Proteomes" id="UP001482513">
    <property type="component" value="Unassembled WGS sequence"/>
</dbReference>
<feature type="domain" description="GUN4-like" evidence="2">
    <location>
        <begin position="185"/>
        <end position="318"/>
    </location>
</feature>
<evidence type="ECO:0000256" key="1">
    <source>
        <dbReference type="SAM" id="SignalP"/>
    </source>
</evidence>
<dbReference type="PANTHER" id="PTHR34800">
    <property type="entry name" value="TETRAPYRROLE-BINDING PROTEIN, CHLOROPLASTIC"/>
    <property type="match status" value="1"/>
</dbReference>
<keyword evidence="1" id="KW-0732">Signal</keyword>
<evidence type="ECO:0000313" key="4">
    <source>
        <dbReference type="Proteomes" id="UP001482513"/>
    </source>
</evidence>
<dbReference type="Gene3D" id="1.10.10.1770">
    <property type="entry name" value="Gun4-like"/>
    <property type="match status" value="1"/>
</dbReference>
<proteinExistence type="predicted"/>
<dbReference type="PANTHER" id="PTHR34800:SF1">
    <property type="entry name" value="TETRAPYRROLE-BINDING PROTEIN, CHLOROPLASTIC"/>
    <property type="match status" value="1"/>
</dbReference>
<dbReference type="RefSeq" id="WP_190701932.1">
    <property type="nucleotide sequence ID" value="NZ_JAMPKX010000003.1"/>
</dbReference>
<dbReference type="EMBL" id="JAMPKX010000003">
    <property type="protein sequence ID" value="MEP0947322.1"/>
    <property type="molecule type" value="Genomic_DNA"/>
</dbReference>
<protein>
    <submittedName>
        <fullName evidence="3">GUN4 domain-containing protein</fullName>
    </submittedName>
</protein>
<keyword evidence="4" id="KW-1185">Reference proteome</keyword>
<comment type="caution">
    <text evidence="3">The sequence shown here is derived from an EMBL/GenBank/DDBJ whole genome shotgun (WGS) entry which is preliminary data.</text>
</comment>